<organism evidence="2">
    <name type="scientific">Chromera velia CCMP2878</name>
    <dbReference type="NCBI Taxonomy" id="1169474"/>
    <lineage>
        <taxon>Eukaryota</taxon>
        <taxon>Sar</taxon>
        <taxon>Alveolata</taxon>
        <taxon>Colpodellida</taxon>
        <taxon>Chromeraceae</taxon>
        <taxon>Chromera</taxon>
    </lineage>
</organism>
<proteinExistence type="predicted"/>
<keyword evidence="1" id="KW-0732">Signal</keyword>
<accession>A0A0G4FRF3</accession>
<gene>
    <name evidence="2" type="ORF">Cvel_18273</name>
</gene>
<dbReference type="VEuPathDB" id="CryptoDB:Cvel_18273"/>
<dbReference type="EMBL" id="CDMZ01000557">
    <property type="protein sequence ID" value="CEM16814.1"/>
    <property type="molecule type" value="Genomic_DNA"/>
</dbReference>
<evidence type="ECO:0000313" key="2">
    <source>
        <dbReference type="EMBL" id="CEM16814.1"/>
    </source>
</evidence>
<protein>
    <recommendedName>
        <fullName evidence="3">Extradiol ring-cleavage dioxygenase class III enzyme subunit B domain-containing protein</fullName>
    </recommendedName>
</protein>
<feature type="signal peptide" evidence="1">
    <location>
        <begin position="1"/>
        <end position="22"/>
    </location>
</feature>
<evidence type="ECO:0000256" key="1">
    <source>
        <dbReference type="SAM" id="SignalP"/>
    </source>
</evidence>
<evidence type="ECO:0008006" key="3">
    <source>
        <dbReference type="Google" id="ProtNLM"/>
    </source>
</evidence>
<reference evidence="2" key="1">
    <citation type="submission" date="2014-11" db="EMBL/GenBank/DDBJ databases">
        <authorList>
            <person name="Otto D Thomas"/>
            <person name="Naeem Raeece"/>
        </authorList>
    </citation>
    <scope>NUCLEOTIDE SEQUENCE</scope>
</reference>
<dbReference type="AlphaFoldDB" id="A0A0G4FRF3"/>
<name>A0A0G4FRF3_9ALVE</name>
<dbReference type="Gene3D" id="3.40.830.10">
    <property type="entry name" value="LigB-like"/>
    <property type="match status" value="1"/>
</dbReference>
<feature type="chain" id="PRO_5005188967" description="Extradiol ring-cleavage dioxygenase class III enzyme subunit B domain-containing protein" evidence="1">
    <location>
        <begin position="23"/>
        <end position="408"/>
    </location>
</feature>
<sequence>MMKQSIVYLLEVFLLLAHHTEAKIVGALVLPHGEDAFAPELVDFAAGSRELESAAKSVSSAIVESEKPDVIFLTTPHGLELTDNFLVYQNSHLSGTAVLQNPMFPQKETKSVSLEARTDVSLANNLVEILGRGVTKPSLEAKENGENAEATQKSKYALQGLLGFADSSPLPLDWGEIIPFSFLSGTAGSPQSDSEAKSDSGKLNTQSLPAVVVASIPTFRYNHSVEMIPELLELGGDIGDVLERSDRKVLWVVSADLAHTHLAEGPYGFCECAEPFDKAVEAWAASLEPCASSESDTECVENAKMSRDLLLVEAAKLQQAGAASCGFTGLVMLQGMLDHLTTRMPLEREQKKSGEGSSLCEAVSEWDSRVLANFHPTYFGMMVAQFKRSESWVHCRQAHRESEILARE</sequence>